<organism evidence="1 2">
    <name type="scientific">Brachionus plicatilis</name>
    <name type="common">Marine rotifer</name>
    <name type="synonym">Brachionus muelleri</name>
    <dbReference type="NCBI Taxonomy" id="10195"/>
    <lineage>
        <taxon>Eukaryota</taxon>
        <taxon>Metazoa</taxon>
        <taxon>Spiralia</taxon>
        <taxon>Gnathifera</taxon>
        <taxon>Rotifera</taxon>
        <taxon>Eurotatoria</taxon>
        <taxon>Monogononta</taxon>
        <taxon>Pseudotrocha</taxon>
        <taxon>Ploima</taxon>
        <taxon>Brachionidae</taxon>
        <taxon>Brachionus</taxon>
    </lineage>
</organism>
<evidence type="ECO:0000313" key="2">
    <source>
        <dbReference type="Proteomes" id="UP000276133"/>
    </source>
</evidence>
<name>A0A3M7PRG7_BRAPC</name>
<sequence>MFDSGNFEGIFLYFNSSSKFLTSLSAQFFLSNSVPQMINRRFFMIKNLNFSKKKRLFFDLNPSLIRSIRKTGENP</sequence>
<keyword evidence="2" id="KW-1185">Reference proteome</keyword>
<comment type="caution">
    <text evidence="1">The sequence shown here is derived from an EMBL/GenBank/DDBJ whole genome shotgun (WGS) entry which is preliminary data.</text>
</comment>
<accession>A0A3M7PRG7</accession>
<gene>
    <name evidence="1" type="ORF">BpHYR1_051843</name>
</gene>
<proteinExistence type="predicted"/>
<reference evidence="1 2" key="1">
    <citation type="journal article" date="2018" name="Sci. Rep.">
        <title>Genomic signatures of local adaptation to the degree of environmental predictability in rotifers.</title>
        <authorList>
            <person name="Franch-Gras L."/>
            <person name="Hahn C."/>
            <person name="Garcia-Roger E.M."/>
            <person name="Carmona M.J."/>
            <person name="Serra M."/>
            <person name="Gomez A."/>
        </authorList>
    </citation>
    <scope>NUCLEOTIDE SEQUENCE [LARGE SCALE GENOMIC DNA]</scope>
    <source>
        <strain evidence="1">HYR1</strain>
    </source>
</reference>
<dbReference type="AlphaFoldDB" id="A0A3M7PRG7"/>
<dbReference type="EMBL" id="REGN01009235">
    <property type="protein sequence ID" value="RNA01614.1"/>
    <property type="molecule type" value="Genomic_DNA"/>
</dbReference>
<dbReference type="Proteomes" id="UP000276133">
    <property type="component" value="Unassembled WGS sequence"/>
</dbReference>
<evidence type="ECO:0000313" key="1">
    <source>
        <dbReference type="EMBL" id="RNA01614.1"/>
    </source>
</evidence>
<protein>
    <submittedName>
        <fullName evidence="1">Uncharacterized protein</fullName>
    </submittedName>
</protein>